<proteinExistence type="inferred from homology"/>
<evidence type="ECO:0000256" key="5">
    <source>
        <dbReference type="ARBA" id="ARBA00022801"/>
    </source>
</evidence>
<sequence length="638" mass="73826">MDKSINPGDDFYQYATGKWLEYIEIPEGYSSYDYADQLQIESAANILNIIKEMSETDAPKGSNEQIVGDFYRSLINMEHRNKQKWQPLDPLFTEVEQIASLDDLAKLFATTTKLGINSPFSIERSNDYDDPQKYILSIWQGGLGLSEPDYYLSDDPESTRMRKLYKSYIEDSFTALDFPAASSIAQRIFNVEKQIAKITYSSEENEDYKKNYLKTSIAELDRMLPNFNWLTLFDALGVSTDRNIIIFQTNFIKDMEGVFNSVSMDDWKYYLKWRIANKYQKLLHEDMRLARTKYIEGRYGSVSNSTVEERAAYTVDRYIGGALGNIYAKKHFDVSSKTTIEKMADNILATYIESLNTITWMSEEAKAVAVAKMKNFEMRIGYPEHDNDFSDLDFDALNPVQNLMNIYLRYTNSIFKELDEPVDNKDWDLLPQDVNAYYSNDNYLIMPAAYLQAPFYSPDYDLASIYGKLGATLGHEISHALDEQGSAHDQNGKLRNWWTEEDKKAFKKVTNKLINQYSNFKVIDDKYLNGKLTLNENISDINGLNMAYKAFLNVANKSDLEEINGFTASERFFIAFAQSFAAYYNDKRLKIRLNESLHAPGKYRVNGSVRNLDAFYETFNISKEDQLFLSKDKRIMLW</sequence>
<keyword evidence="4" id="KW-0479">Metal-binding</keyword>
<evidence type="ECO:0000313" key="10">
    <source>
        <dbReference type="EMBL" id="MBB6545123.1"/>
    </source>
</evidence>
<comment type="caution">
    <text evidence="10">The sequence shown here is derived from an EMBL/GenBank/DDBJ whole genome shotgun (WGS) entry which is preliminary data.</text>
</comment>
<dbReference type="InterPro" id="IPR018497">
    <property type="entry name" value="Peptidase_M13_C"/>
</dbReference>
<dbReference type="Pfam" id="PF05649">
    <property type="entry name" value="Peptidase_M13_N"/>
    <property type="match status" value="1"/>
</dbReference>
<evidence type="ECO:0000256" key="6">
    <source>
        <dbReference type="ARBA" id="ARBA00022833"/>
    </source>
</evidence>
<evidence type="ECO:0000256" key="1">
    <source>
        <dbReference type="ARBA" id="ARBA00001947"/>
    </source>
</evidence>
<protein>
    <submittedName>
        <fullName evidence="10">Putative metalloendopeptidase</fullName>
    </submittedName>
</protein>
<name>A0A7X0NKJ9_9GAMM</name>
<dbReference type="PANTHER" id="PTHR11733">
    <property type="entry name" value="ZINC METALLOPROTEASE FAMILY M13 NEPRILYSIN-RELATED"/>
    <property type="match status" value="1"/>
</dbReference>
<dbReference type="InterPro" id="IPR042089">
    <property type="entry name" value="Peptidase_M13_dom_2"/>
</dbReference>
<dbReference type="Pfam" id="PF01431">
    <property type="entry name" value="Peptidase_M13"/>
    <property type="match status" value="1"/>
</dbReference>
<organism evidence="10 11">
    <name type="scientific">Thalassotalea piscium</name>
    <dbReference type="NCBI Taxonomy" id="1230533"/>
    <lineage>
        <taxon>Bacteria</taxon>
        <taxon>Pseudomonadati</taxon>
        <taxon>Pseudomonadota</taxon>
        <taxon>Gammaproteobacteria</taxon>
        <taxon>Alteromonadales</taxon>
        <taxon>Colwelliaceae</taxon>
        <taxon>Thalassotalea</taxon>
    </lineage>
</organism>
<keyword evidence="3" id="KW-0645">Protease</keyword>
<dbReference type="PANTHER" id="PTHR11733:SF167">
    <property type="entry name" value="FI17812P1-RELATED"/>
    <property type="match status" value="1"/>
</dbReference>
<dbReference type="AlphaFoldDB" id="A0A7X0NKJ9"/>
<evidence type="ECO:0000256" key="4">
    <source>
        <dbReference type="ARBA" id="ARBA00022723"/>
    </source>
</evidence>
<accession>A0A7X0NKJ9</accession>
<dbReference type="GO" id="GO:0004222">
    <property type="term" value="F:metalloendopeptidase activity"/>
    <property type="evidence" value="ECO:0007669"/>
    <property type="project" value="InterPro"/>
</dbReference>
<feature type="domain" description="Peptidase M13 C-terminal" evidence="8">
    <location>
        <begin position="435"/>
        <end position="635"/>
    </location>
</feature>
<dbReference type="PRINTS" id="PR00786">
    <property type="entry name" value="NEPRILYSIN"/>
</dbReference>
<dbReference type="CDD" id="cd08662">
    <property type="entry name" value="M13"/>
    <property type="match status" value="1"/>
</dbReference>
<reference evidence="10 11" key="1">
    <citation type="submission" date="2020-08" db="EMBL/GenBank/DDBJ databases">
        <title>Genomic Encyclopedia of Type Strains, Phase IV (KMG-IV): sequencing the most valuable type-strain genomes for metagenomic binning, comparative biology and taxonomic classification.</title>
        <authorList>
            <person name="Goeker M."/>
        </authorList>
    </citation>
    <scope>NUCLEOTIDE SEQUENCE [LARGE SCALE GENOMIC DNA]</scope>
    <source>
        <strain evidence="10 11">DSM 26287</strain>
    </source>
</reference>
<dbReference type="InterPro" id="IPR008753">
    <property type="entry name" value="Peptidase_M13_N"/>
</dbReference>
<dbReference type="RefSeq" id="WP_184426825.1">
    <property type="nucleotide sequence ID" value="NZ_BAABLB010000046.1"/>
</dbReference>
<evidence type="ECO:0000313" key="11">
    <source>
        <dbReference type="Proteomes" id="UP000537141"/>
    </source>
</evidence>
<dbReference type="PROSITE" id="PS51885">
    <property type="entry name" value="NEPRILYSIN"/>
    <property type="match status" value="1"/>
</dbReference>
<dbReference type="Proteomes" id="UP000537141">
    <property type="component" value="Unassembled WGS sequence"/>
</dbReference>
<dbReference type="Gene3D" id="3.40.390.10">
    <property type="entry name" value="Collagenase (Catalytic Domain)"/>
    <property type="match status" value="1"/>
</dbReference>
<dbReference type="GO" id="GO:0016485">
    <property type="term" value="P:protein processing"/>
    <property type="evidence" value="ECO:0007669"/>
    <property type="project" value="TreeGrafter"/>
</dbReference>
<keyword evidence="5" id="KW-0378">Hydrolase</keyword>
<dbReference type="Gene3D" id="1.10.1380.10">
    <property type="entry name" value="Neutral endopeptidase , domain2"/>
    <property type="match status" value="1"/>
</dbReference>
<keyword evidence="11" id="KW-1185">Reference proteome</keyword>
<evidence type="ECO:0000256" key="7">
    <source>
        <dbReference type="ARBA" id="ARBA00023049"/>
    </source>
</evidence>
<dbReference type="InterPro" id="IPR000718">
    <property type="entry name" value="Peptidase_M13"/>
</dbReference>
<dbReference type="GO" id="GO:0005886">
    <property type="term" value="C:plasma membrane"/>
    <property type="evidence" value="ECO:0007669"/>
    <property type="project" value="TreeGrafter"/>
</dbReference>
<dbReference type="EMBL" id="JACHHU010000049">
    <property type="protein sequence ID" value="MBB6545123.1"/>
    <property type="molecule type" value="Genomic_DNA"/>
</dbReference>
<keyword evidence="6" id="KW-0862">Zinc</keyword>
<evidence type="ECO:0000259" key="9">
    <source>
        <dbReference type="Pfam" id="PF05649"/>
    </source>
</evidence>
<evidence type="ECO:0000256" key="2">
    <source>
        <dbReference type="ARBA" id="ARBA00007357"/>
    </source>
</evidence>
<dbReference type="InterPro" id="IPR024079">
    <property type="entry name" value="MetalloPept_cat_dom_sf"/>
</dbReference>
<feature type="domain" description="Peptidase M13 N-terminal" evidence="9">
    <location>
        <begin position="7"/>
        <end position="383"/>
    </location>
</feature>
<gene>
    <name evidence="10" type="ORF">HNQ55_003666</name>
</gene>
<evidence type="ECO:0000259" key="8">
    <source>
        <dbReference type="Pfam" id="PF01431"/>
    </source>
</evidence>
<keyword evidence="7" id="KW-0482">Metalloprotease</keyword>
<comment type="cofactor">
    <cofactor evidence="1">
        <name>Zn(2+)</name>
        <dbReference type="ChEBI" id="CHEBI:29105"/>
    </cofactor>
</comment>
<dbReference type="GO" id="GO:0046872">
    <property type="term" value="F:metal ion binding"/>
    <property type="evidence" value="ECO:0007669"/>
    <property type="project" value="UniProtKB-KW"/>
</dbReference>
<dbReference type="SUPFAM" id="SSF55486">
    <property type="entry name" value="Metalloproteases ('zincins'), catalytic domain"/>
    <property type="match status" value="1"/>
</dbReference>
<comment type="similarity">
    <text evidence="2">Belongs to the peptidase M13 family.</text>
</comment>
<evidence type="ECO:0000256" key="3">
    <source>
        <dbReference type="ARBA" id="ARBA00022670"/>
    </source>
</evidence>